<dbReference type="Proteomes" id="UP000009168">
    <property type="component" value="Unassembled WGS sequence"/>
</dbReference>
<feature type="region of interest" description="Disordered" evidence="1">
    <location>
        <begin position="421"/>
        <end position="524"/>
    </location>
</feature>
<dbReference type="RefSeq" id="XP_001023718.2">
    <property type="nucleotide sequence ID" value="XM_001023718.3"/>
</dbReference>
<keyword evidence="3" id="KW-1185">Reference proteome</keyword>
<gene>
    <name evidence="2" type="ORF">TTHERM_00243890</name>
</gene>
<accession>Q246B0</accession>
<protein>
    <submittedName>
        <fullName evidence="2">Uncharacterized protein</fullName>
    </submittedName>
</protein>
<reference evidence="3" key="1">
    <citation type="journal article" date="2006" name="PLoS Biol.">
        <title>Macronuclear genome sequence of the ciliate Tetrahymena thermophila, a model eukaryote.</title>
        <authorList>
            <person name="Eisen J.A."/>
            <person name="Coyne R.S."/>
            <person name="Wu M."/>
            <person name="Wu D."/>
            <person name="Thiagarajan M."/>
            <person name="Wortman J.R."/>
            <person name="Badger J.H."/>
            <person name="Ren Q."/>
            <person name="Amedeo P."/>
            <person name="Jones K.M."/>
            <person name="Tallon L.J."/>
            <person name="Delcher A.L."/>
            <person name="Salzberg S.L."/>
            <person name="Silva J.C."/>
            <person name="Haas B.J."/>
            <person name="Majoros W.H."/>
            <person name="Farzad M."/>
            <person name="Carlton J.M."/>
            <person name="Smith R.K. Jr."/>
            <person name="Garg J."/>
            <person name="Pearlman R.E."/>
            <person name="Karrer K.M."/>
            <person name="Sun L."/>
            <person name="Manning G."/>
            <person name="Elde N.C."/>
            <person name="Turkewitz A.P."/>
            <person name="Asai D.J."/>
            <person name="Wilkes D.E."/>
            <person name="Wang Y."/>
            <person name="Cai H."/>
            <person name="Collins K."/>
            <person name="Stewart B.A."/>
            <person name="Lee S.R."/>
            <person name="Wilamowska K."/>
            <person name="Weinberg Z."/>
            <person name="Ruzzo W.L."/>
            <person name="Wloga D."/>
            <person name="Gaertig J."/>
            <person name="Frankel J."/>
            <person name="Tsao C.-C."/>
            <person name="Gorovsky M.A."/>
            <person name="Keeling P.J."/>
            <person name="Waller R.F."/>
            <person name="Patron N.J."/>
            <person name="Cherry J.M."/>
            <person name="Stover N.A."/>
            <person name="Krieger C.J."/>
            <person name="del Toro C."/>
            <person name="Ryder H.F."/>
            <person name="Williamson S.C."/>
            <person name="Barbeau R.A."/>
            <person name="Hamilton E.P."/>
            <person name="Orias E."/>
        </authorList>
    </citation>
    <scope>NUCLEOTIDE SEQUENCE [LARGE SCALE GENOMIC DNA]</scope>
    <source>
        <strain evidence="3">SB210</strain>
    </source>
</reference>
<proteinExistence type="predicted"/>
<dbReference type="EMBL" id="GG662474">
    <property type="protein sequence ID" value="EAS03473.2"/>
    <property type="molecule type" value="Genomic_DNA"/>
</dbReference>
<sequence length="672" mass="79013">MNSSNLGMQEQQNTENQGNDLISNNNTYFQFDTAQANNQNFFIGDHNNILSGNNYSQGLQFTNNNNNFNTNNNYLTSNSLYLDRQNSNYTLYNNLNNNANIDSSYYYNLFENQQDNLQIFSYQQQVNAENSNDDFESLFKVDMEDQGQNYLEQHQMKINQGKPSIPPLTYFPPSQNIGHTQERLINLVLINEKTGVKYAFDQILIPITDDKQYDINQIIEMQLVRTYIDENTIISIKKSDINIYLGRYPITHSRLQHIENGLIQILFKNDNFSEVGNNYQNTSNSSSIEQDEEKRMEERTIREALQLVKLWRDTRSEANKRKPKSLKMISLEVVANEAKQCKKKTLDYYFLELRKAEQYNFDFSERLNEKMGMLRQFNQDMQKKYGEKKPSKELNFQLPEEFVLPLDYELIEKLVKKAAPSSKSIRSNLQNNRVGGRSNAAYCDDQDDEEENEEERSNENKNSFEPLPKTKQITKQKSDSPKMYQQRLEKPVKRIDEYKQVDSEEEEESKFDGSNQQKHQHYFSSSDQNYTSHLNVHRFNQRQSFSNPEDISNQIQRIEGRNNNYINQSRDRQQIEKSVNQFENDIFNIKKENSSTSQITMSTLFGQQENQMKNQTFEQIFGQNIDNSALPKIEDTKLYDENQFNLLPSFNQIQSIDISNPNFKAMEQTEQN</sequence>
<dbReference type="InParanoid" id="Q246B0"/>
<feature type="compositionally biased region" description="Acidic residues" evidence="1">
    <location>
        <begin position="444"/>
        <end position="456"/>
    </location>
</feature>
<feature type="compositionally biased region" description="Polar residues" evidence="1">
    <location>
        <begin position="421"/>
        <end position="433"/>
    </location>
</feature>
<organism evidence="2 3">
    <name type="scientific">Tetrahymena thermophila (strain SB210)</name>
    <dbReference type="NCBI Taxonomy" id="312017"/>
    <lineage>
        <taxon>Eukaryota</taxon>
        <taxon>Sar</taxon>
        <taxon>Alveolata</taxon>
        <taxon>Ciliophora</taxon>
        <taxon>Intramacronucleata</taxon>
        <taxon>Oligohymenophorea</taxon>
        <taxon>Hymenostomatida</taxon>
        <taxon>Tetrahymenina</taxon>
        <taxon>Tetrahymenidae</taxon>
        <taxon>Tetrahymena</taxon>
    </lineage>
</organism>
<feature type="compositionally biased region" description="Basic and acidic residues" evidence="1">
    <location>
        <begin position="487"/>
        <end position="502"/>
    </location>
</feature>
<feature type="compositionally biased region" description="Polar residues" evidence="1">
    <location>
        <begin position="512"/>
        <end position="524"/>
    </location>
</feature>
<dbReference type="HOGENOM" id="CLU_398234_0_0_1"/>
<dbReference type="KEGG" id="tet:TTHERM_00243890"/>
<evidence type="ECO:0000313" key="2">
    <source>
        <dbReference type="EMBL" id="EAS03473.2"/>
    </source>
</evidence>
<evidence type="ECO:0000313" key="3">
    <source>
        <dbReference type="Proteomes" id="UP000009168"/>
    </source>
</evidence>
<dbReference type="GeneID" id="7837386"/>
<feature type="region of interest" description="Disordered" evidence="1">
    <location>
        <begin position="1"/>
        <end position="24"/>
    </location>
</feature>
<dbReference type="AlphaFoldDB" id="Q246B0"/>
<evidence type="ECO:0000256" key="1">
    <source>
        <dbReference type="SAM" id="MobiDB-lite"/>
    </source>
</evidence>
<name>Q246B0_TETTS</name>